<dbReference type="EMBL" id="JARKIE010000103">
    <property type="protein sequence ID" value="KAJ7683989.1"/>
    <property type="molecule type" value="Genomic_DNA"/>
</dbReference>
<evidence type="ECO:0000313" key="2">
    <source>
        <dbReference type="Proteomes" id="UP001221757"/>
    </source>
</evidence>
<keyword evidence="2" id="KW-1185">Reference proteome</keyword>
<dbReference type="Proteomes" id="UP001221757">
    <property type="component" value="Unassembled WGS sequence"/>
</dbReference>
<gene>
    <name evidence="1" type="ORF">B0H17DRAFT_941195</name>
</gene>
<organism evidence="1 2">
    <name type="scientific">Mycena rosella</name>
    <name type="common">Pink bonnet</name>
    <name type="synonym">Agaricus rosellus</name>
    <dbReference type="NCBI Taxonomy" id="1033263"/>
    <lineage>
        <taxon>Eukaryota</taxon>
        <taxon>Fungi</taxon>
        <taxon>Dikarya</taxon>
        <taxon>Basidiomycota</taxon>
        <taxon>Agaricomycotina</taxon>
        <taxon>Agaricomycetes</taxon>
        <taxon>Agaricomycetidae</taxon>
        <taxon>Agaricales</taxon>
        <taxon>Marasmiineae</taxon>
        <taxon>Mycenaceae</taxon>
        <taxon>Mycena</taxon>
    </lineage>
</organism>
<name>A0AAD7GEU5_MYCRO</name>
<protein>
    <submittedName>
        <fullName evidence="1">Uncharacterized protein</fullName>
    </submittedName>
</protein>
<sequence length="100" mass="11436">DLHGVDLTVQDWDAIAFVSDWLLHFCSATSQMSTTSRPMLSSTHSTFHGLQRTLKDKLSALPPELPAELVEGLTKAHQKLSDYYYKYDQSPFYIWAARRC</sequence>
<proteinExistence type="predicted"/>
<accession>A0AAD7GEU5</accession>
<dbReference type="AlphaFoldDB" id="A0AAD7GEU5"/>
<evidence type="ECO:0000313" key="1">
    <source>
        <dbReference type="EMBL" id="KAJ7683989.1"/>
    </source>
</evidence>
<feature type="non-terminal residue" evidence="1">
    <location>
        <position position="1"/>
    </location>
</feature>
<comment type="caution">
    <text evidence="1">The sequence shown here is derived from an EMBL/GenBank/DDBJ whole genome shotgun (WGS) entry which is preliminary data.</text>
</comment>
<reference evidence="1" key="1">
    <citation type="submission" date="2023-03" db="EMBL/GenBank/DDBJ databases">
        <title>Massive genome expansion in bonnet fungi (Mycena s.s.) driven by repeated elements and novel gene families across ecological guilds.</title>
        <authorList>
            <consortium name="Lawrence Berkeley National Laboratory"/>
            <person name="Harder C.B."/>
            <person name="Miyauchi S."/>
            <person name="Viragh M."/>
            <person name="Kuo A."/>
            <person name="Thoen E."/>
            <person name="Andreopoulos B."/>
            <person name="Lu D."/>
            <person name="Skrede I."/>
            <person name="Drula E."/>
            <person name="Henrissat B."/>
            <person name="Morin E."/>
            <person name="Kohler A."/>
            <person name="Barry K."/>
            <person name="LaButti K."/>
            <person name="Morin E."/>
            <person name="Salamov A."/>
            <person name="Lipzen A."/>
            <person name="Mereny Z."/>
            <person name="Hegedus B."/>
            <person name="Baldrian P."/>
            <person name="Stursova M."/>
            <person name="Weitz H."/>
            <person name="Taylor A."/>
            <person name="Grigoriev I.V."/>
            <person name="Nagy L.G."/>
            <person name="Martin F."/>
            <person name="Kauserud H."/>
        </authorList>
    </citation>
    <scope>NUCLEOTIDE SEQUENCE</scope>
    <source>
        <strain evidence="1">CBHHK067</strain>
    </source>
</reference>